<keyword evidence="2" id="KW-1185">Reference proteome</keyword>
<dbReference type="Proteomes" id="UP001294412">
    <property type="component" value="Unassembled WGS sequence"/>
</dbReference>
<proteinExistence type="predicted"/>
<dbReference type="RefSeq" id="WP_322185753.1">
    <property type="nucleotide sequence ID" value="NZ_JAXLPB010000001.1"/>
</dbReference>
<dbReference type="EMBL" id="JAXLPB010000001">
    <property type="protein sequence ID" value="MDY8108304.1"/>
    <property type="molecule type" value="Genomic_DNA"/>
</dbReference>
<name>A0ABU5HYV6_9HYPH</name>
<reference evidence="1 2" key="1">
    <citation type="submission" date="2023-12" db="EMBL/GenBank/DDBJ databases">
        <title>Description of Novel Strain Fulvimarina sp. 2208YS6-2-32 isolated from Uroteuthis (Photololigo) edulis.</title>
        <authorList>
            <person name="Park J.-S."/>
        </authorList>
    </citation>
    <scope>NUCLEOTIDE SEQUENCE [LARGE SCALE GENOMIC DNA]</scope>
    <source>
        <strain evidence="1 2">2208YS6-2-32</strain>
    </source>
</reference>
<sequence>MRDMTNAELADALGGEISSAVQRLIAGAFRRDGERLESEKRPRFSIPCRPKHDDDTVVLDALKEAARRLREADDAIARAVETERPYTPVRENAAIRRFRGDFRSMTVAEVRKYASDAQEVIDREEEWVEAATAFLSRLVDHPPKPTAISGGKTDAE</sequence>
<comment type="caution">
    <text evidence="1">The sequence shown here is derived from an EMBL/GenBank/DDBJ whole genome shotgun (WGS) entry which is preliminary data.</text>
</comment>
<organism evidence="1 2">
    <name type="scientific">Fulvimarina uroteuthidis</name>
    <dbReference type="NCBI Taxonomy" id="3098149"/>
    <lineage>
        <taxon>Bacteria</taxon>
        <taxon>Pseudomonadati</taxon>
        <taxon>Pseudomonadota</taxon>
        <taxon>Alphaproteobacteria</taxon>
        <taxon>Hyphomicrobiales</taxon>
        <taxon>Aurantimonadaceae</taxon>
        <taxon>Fulvimarina</taxon>
    </lineage>
</organism>
<evidence type="ECO:0000313" key="2">
    <source>
        <dbReference type="Proteomes" id="UP001294412"/>
    </source>
</evidence>
<accession>A0ABU5HYV6</accession>
<gene>
    <name evidence="1" type="ORF">U0C82_03955</name>
</gene>
<protein>
    <submittedName>
        <fullName evidence="1">Uncharacterized protein</fullName>
    </submittedName>
</protein>
<evidence type="ECO:0000313" key="1">
    <source>
        <dbReference type="EMBL" id="MDY8108304.1"/>
    </source>
</evidence>